<comment type="similarity">
    <text evidence="3">Belongs to the acetyltransferase family. NAA40 subfamily.</text>
</comment>
<dbReference type="InterPro" id="IPR000182">
    <property type="entry name" value="GNAT_dom"/>
</dbReference>
<accession>A0AAV9IWH4</accession>
<dbReference type="GO" id="GO:0005737">
    <property type="term" value="C:cytoplasm"/>
    <property type="evidence" value="ECO:0007669"/>
    <property type="project" value="UniProtKB-SubCell"/>
</dbReference>
<dbReference type="PANTHER" id="PTHR20531">
    <property type="entry name" value="N-ALPHA-ACETYLTRANSFERASE 40"/>
    <property type="match status" value="1"/>
</dbReference>
<feature type="domain" description="N-acetyltransferase" evidence="13">
    <location>
        <begin position="135"/>
        <end position="273"/>
    </location>
</feature>
<protein>
    <recommendedName>
        <fullName evidence="5">N-alpha-acetyltransferase 40</fullName>
        <ecNumber evidence="4">2.3.1.257</ecNumber>
    </recommendedName>
</protein>
<evidence type="ECO:0000256" key="10">
    <source>
        <dbReference type="ARBA" id="ARBA00047821"/>
    </source>
</evidence>
<evidence type="ECO:0000313" key="15">
    <source>
        <dbReference type="Proteomes" id="UP001301350"/>
    </source>
</evidence>
<evidence type="ECO:0000256" key="5">
    <source>
        <dbReference type="ARBA" id="ARBA00015043"/>
    </source>
</evidence>
<dbReference type="PROSITE" id="PS51186">
    <property type="entry name" value="GNAT"/>
    <property type="match status" value="1"/>
</dbReference>
<name>A0AAV9IWH4_CYACA</name>
<evidence type="ECO:0000259" key="13">
    <source>
        <dbReference type="PROSITE" id="PS51186"/>
    </source>
</evidence>
<dbReference type="GO" id="GO:0005634">
    <property type="term" value="C:nucleus"/>
    <property type="evidence" value="ECO:0007669"/>
    <property type="project" value="UniProtKB-SubCell"/>
</dbReference>
<keyword evidence="7" id="KW-0808">Transferase</keyword>
<dbReference type="PANTHER" id="PTHR20531:SF1">
    <property type="entry name" value="N-ALPHA-ACETYLTRANSFERASE 40"/>
    <property type="match status" value="1"/>
</dbReference>
<keyword evidence="6" id="KW-0963">Cytoplasm</keyword>
<feature type="compositionally biased region" description="Basic and acidic residues" evidence="12">
    <location>
        <begin position="1"/>
        <end position="18"/>
    </location>
</feature>
<dbReference type="EMBL" id="JANCYW010000009">
    <property type="protein sequence ID" value="KAK4536687.1"/>
    <property type="molecule type" value="Genomic_DNA"/>
</dbReference>
<keyword evidence="9" id="KW-0012">Acyltransferase</keyword>
<dbReference type="InterPro" id="IPR039949">
    <property type="entry name" value="NAA40"/>
</dbReference>
<evidence type="ECO:0000256" key="11">
    <source>
        <dbReference type="ARBA" id="ARBA00049524"/>
    </source>
</evidence>
<proteinExistence type="inferred from homology"/>
<dbReference type="Gene3D" id="3.40.630.30">
    <property type="match status" value="1"/>
</dbReference>
<comment type="caution">
    <text evidence="14">The sequence shown here is derived from an EMBL/GenBank/DDBJ whole genome shotgun (WGS) entry which is preliminary data.</text>
</comment>
<reference evidence="14 15" key="1">
    <citation type="submission" date="2022-07" db="EMBL/GenBank/DDBJ databases">
        <title>Genome-wide signatures of adaptation to extreme environments.</title>
        <authorList>
            <person name="Cho C.H."/>
            <person name="Yoon H.S."/>
        </authorList>
    </citation>
    <scope>NUCLEOTIDE SEQUENCE [LARGE SCALE GENOMIC DNA]</scope>
    <source>
        <strain evidence="14 15">DBV 063 E5</strain>
    </source>
</reference>
<dbReference type="Pfam" id="PF00583">
    <property type="entry name" value="Acetyltransf_1"/>
    <property type="match status" value="1"/>
</dbReference>
<dbReference type="GO" id="GO:0043998">
    <property type="term" value="F:histone H2A acetyltransferase activity"/>
    <property type="evidence" value="ECO:0007669"/>
    <property type="project" value="InterPro"/>
</dbReference>
<evidence type="ECO:0000256" key="8">
    <source>
        <dbReference type="ARBA" id="ARBA00023242"/>
    </source>
</evidence>
<dbReference type="EC" id="2.3.1.257" evidence="4"/>
<evidence type="ECO:0000256" key="7">
    <source>
        <dbReference type="ARBA" id="ARBA00022679"/>
    </source>
</evidence>
<evidence type="ECO:0000256" key="6">
    <source>
        <dbReference type="ARBA" id="ARBA00022490"/>
    </source>
</evidence>
<evidence type="ECO:0000256" key="2">
    <source>
        <dbReference type="ARBA" id="ARBA00004496"/>
    </source>
</evidence>
<comment type="subcellular location">
    <subcellularLocation>
        <location evidence="2">Cytoplasm</location>
    </subcellularLocation>
    <subcellularLocation>
        <location evidence="1">Nucleus</location>
    </subcellularLocation>
</comment>
<comment type="catalytic activity">
    <reaction evidence="10">
        <text>N-terminal L-seryl-[histone H2A] + acetyl-CoA = N-terminal N(alpha)-acetyl-L-seryl-[histone H2A] + CoA + H(+)</text>
        <dbReference type="Rhea" id="RHEA:50600"/>
        <dbReference type="Rhea" id="RHEA-COMP:12742"/>
        <dbReference type="Rhea" id="RHEA-COMP:12744"/>
        <dbReference type="ChEBI" id="CHEBI:15378"/>
        <dbReference type="ChEBI" id="CHEBI:57287"/>
        <dbReference type="ChEBI" id="CHEBI:57288"/>
        <dbReference type="ChEBI" id="CHEBI:64738"/>
        <dbReference type="ChEBI" id="CHEBI:83690"/>
        <dbReference type="EC" id="2.3.1.257"/>
    </reaction>
</comment>
<evidence type="ECO:0000256" key="1">
    <source>
        <dbReference type="ARBA" id="ARBA00004123"/>
    </source>
</evidence>
<sequence>MRRGADGRLTGREARGETEGAEGVEHVAGVMRECWEEEERAGQATSCRWVFAADAAMVPEAWKRWAVQLVATHMRDQYNAAAAAAVHATRRGLPGGWPRWNATAKRRQLFARASRTIWAVPLAANGKSELPASDRSVPDASQLDWSSPLPSLSAATPVAFACYRVDTEHLLDGDESGTASSPYSNTPAAPRAVSVLYLYEIHCIRSCRGVGIGAALMRALEDIARAMQLDAVMLTCLKSNADALRWYRRLGYQRAPHCPGDDEASAYQILWRPL</sequence>
<organism evidence="14 15">
    <name type="scientific">Cyanidium caldarium</name>
    <name type="common">Red alga</name>
    <dbReference type="NCBI Taxonomy" id="2771"/>
    <lineage>
        <taxon>Eukaryota</taxon>
        <taxon>Rhodophyta</taxon>
        <taxon>Bangiophyceae</taxon>
        <taxon>Cyanidiales</taxon>
        <taxon>Cyanidiaceae</taxon>
        <taxon>Cyanidium</taxon>
    </lineage>
</organism>
<dbReference type="GO" id="GO:1990189">
    <property type="term" value="F:protein N-terminal-serine acetyltransferase activity"/>
    <property type="evidence" value="ECO:0007669"/>
    <property type="project" value="UniProtKB-EC"/>
</dbReference>
<evidence type="ECO:0000313" key="14">
    <source>
        <dbReference type="EMBL" id="KAK4536687.1"/>
    </source>
</evidence>
<evidence type="ECO:0000256" key="12">
    <source>
        <dbReference type="SAM" id="MobiDB-lite"/>
    </source>
</evidence>
<comment type="catalytic activity">
    <reaction evidence="11">
        <text>N-terminal L-seryl-[histone H4] + acetyl-CoA = N-terminal N(alpha)-acetyl-L-seryl-[histone H4] + CoA + H(+)</text>
        <dbReference type="Rhea" id="RHEA:50596"/>
        <dbReference type="Rhea" id="RHEA-COMP:12740"/>
        <dbReference type="Rhea" id="RHEA-COMP:12743"/>
        <dbReference type="ChEBI" id="CHEBI:15378"/>
        <dbReference type="ChEBI" id="CHEBI:57287"/>
        <dbReference type="ChEBI" id="CHEBI:57288"/>
        <dbReference type="ChEBI" id="CHEBI:64738"/>
        <dbReference type="ChEBI" id="CHEBI:83690"/>
        <dbReference type="EC" id="2.3.1.257"/>
    </reaction>
</comment>
<gene>
    <name evidence="14" type="ORF">CDCA_CDCA09G2712</name>
</gene>
<dbReference type="GO" id="GO:0010485">
    <property type="term" value="F:histone H4 acetyltransferase activity"/>
    <property type="evidence" value="ECO:0007669"/>
    <property type="project" value="InterPro"/>
</dbReference>
<dbReference type="Proteomes" id="UP001301350">
    <property type="component" value="Unassembled WGS sequence"/>
</dbReference>
<keyword evidence="8" id="KW-0539">Nucleus</keyword>
<dbReference type="InterPro" id="IPR016181">
    <property type="entry name" value="Acyl_CoA_acyltransferase"/>
</dbReference>
<keyword evidence="15" id="KW-1185">Reference proteome</keyword>
<feature type="region of interest" description="Disordered" evidence="12">
    <location>
        <begin position="1"/>
        <end position="23"/>
    </location>
</feature>
<evidence type="ECO:0000256" key="4">
    <source>
        <dbReference type="ARBA" id="ARBA00012950"/>
    </source>
</evidence>
<dbReference type="CDD" id="cd04301">
    <property type="entry name" value="NAT_SF"/>
    <property type="match status" value="1"/>
</dbReference>
<dbReference type="AlphaFoldDB" id="A0AAV9IWH4"/>
<evidence type="ECO:0000256" key="9">
    <source>
        <dbReference type="ARBA" id="ARBA00023315"/>
    </source>
</evidence>
<evidence type="ECO:0000256" key="3">
    <source>
        <dbReference type="ARBA" id="ARBA00008870"/>
    </source>
</evidence>
<dbReference type="SUPFAM" id="SSF55729">
    <property type="entry name" value="Acyl-CoA N-acyltransferases (Nat)"/>
    <property type="match status" value="1"/>
</dbReference>